<dbReference type="PRINTS" id="PR00038">
    <property type="entry name" value="HTHLUXR"/>
</dbReference>
<dbReference type="Pfam" id="PF13191">
    <property type="entry name" value="AAA_16"/>
    <property type="match status" value="1"/>
</dbReference>
<evidence type="ECO:0000313" key="4">
    <source>
        <dbReference type="EMBL" id="GAA3238372.1"/>
    </source>
</evidence>
<dbReference type="CDD" id="cd06170">
    <property type="entry name" value="LuxR_C_like"/>
    <property type="match status" value="1"/>
</dbReference>
<evidence type="ECO:0000256" key="2">
    <source>
        <dbReference type="ARBA" id="ARBA00022840"/>
    </source>
</evidence>
<keyword evidence="1" id="KW-0547">Nucleotide-binding</keyword>
<evidence type="ECO:0000313" key="5">
    <source>
        <dbReference type="Proteomes" id="UP001501237"/>
    </source>
</evidence>
<dbReference type="InterPro" id="IPR036388">
    <property type="entry name" value="WH-like_DNA-bd_sf"/>
</dbReference>
<dbReference type="SUPFAM" id="SSF52540">
    <property type="entry name" value="P-loop containing nucleoside triphosphate hydrolases"/>
    <property type="match status" value="1"/>
</dbReference>
<dbReference type="InterPro" id="IPR000792">
    <property type="entry name" value="Tscrpt_reg_LuxR_C"/>
</dbReference>
<feature type="domain" description="HTH luxR-type" evidence="3">
    <location>
        <begin position="816"/>
        <end position="878"/>
    </location>
</feature>
<dbReference type="PROSITE" id="PS50043">
    <property type="entry name" value="HTH_LUXR_2"/>
    <property type="match status" value="1"/>
</dbReference>
<evidence type="ECO:0000256" key="1">
    <source>
        <dbReference type="ARBA" id="ARBA00022741"/>
    </source>
</evidence>
<proteinExistence type="predicted"/>
<name>A0ABP6QKQ0_9ACTN</name>
<gene>
    <name evidence="4" type="ORF">GCM10010468_73840</name>
</gene>
<dbReference type="PANTHER" id="PTHR16305">
    <property type="entry name" value="TESTICULAR SOLUBLE ADENYLYL CYCLASE"/>
    <property type="match status" value="1"/>
</dbReference>
<sequence length="878" mass="91603">MGIVRSMLVGRSPEQKQLASLLDAAGDGTSAALVLRGEPGIGKTALLEWAAAERGGMSVLRGGGVEFEAELPFAGLSQILRTALPLLPRLPGPQRAALSGAFGLASDAPADRLLVGLAVLSLLAEVADGAPLLVLVDDAQWLDGVSAEALLFAARRLHAEGVVIVFAARDDGFAAPGLPELRLGGLEPADAAALLPRDLDPAVRYRVLSESHGNPLALLELPSVVSAGDPSLPLTARLQAAFAGRVAGLPERTRVLLLVAAAEETGDLPVILAAAGALGAGPSDLPSAGDGGGTLVRLDGQRLTFRHPLVRAAVYREAPLDLRLRAHAALAAALTDPDVADRRAWQLAAAATAPSEEVAAALEASALRARDRNGYGAASAAFERAARLTPVPADRAIRLLRAAETGADAGQMERAVALAEQSFPYTSDPEIQARIAHVEALAWLAQGNYPTAHDLLLAGADIADPVQAARMLCQAFHTAWFLGEPQLSDIVERLEPHGAPLAASLVAAVRDTPPSLGRAAFEARADGATVRELTLLAGAGFATGQDTEIHALTASLAAEARGAGAIGALPQLLCFQAQAELFTGRLRDAEISLAESVRIGHDIGALLPAGQASSVAAYIAALTGDEEGCRAHVAAALSAAAPGTPAAGYTWTRWALALLDLGQGRPESALARLTELHATGLPHQISATRSDPDLVEAAVRTGDRTAVTAAAARFAAWAHRVAQPWALSIHHRNQALLSDDPAPRYREALAHSSRPFEEARTHLLFGEHLRRSRRKAEARPHLTRALELFTTLSAAPWSHRARLELEATGTPAPAPTAPASSPLTPQELQITRLAARGLSNKDIAAQLFLSPKTVAYHLYKAYPKLGITSRTDLPALTL</sequence>
<dbReference type="InterPro" id="IPR027417">
    <property type="entry name" value="P-loop_NTPase"/>
</dbReference>
<keyword evidence="5" id="KW-1185">Reference proteome</keyword>
<dbReference type="SMART" id="SM00421">
    <property type="entry name" value="HTH_LUXR"/>
    <property type="match status" value="1"/>
</dbReference>
<dbReference type="PANTHER" id="PTHR16305:SF35">
    <property type="entry name" value="TRANSCRIPTIONAL ACTIVATOR DOMAIN"/>
    <property type="match status" value="1"/>
</dbReference>
<reference evidence="5" key="1">
    <citation type="journal article" date="2019" name="Int. J. Syst. Evol. Microbiol.">
        <title>The Global Catalogue of Microorganisms (GCM) 10K type strain sequencing project: providing services to taxonomists for standard genome sequencing and annotation.</title>
        <authorList>
            <consortium name="The Broad Institute Genomics Platform"/>
            <consortium name="The Broad Institute Genome Sequencing Center for Infectious Disease"/>
            <person name="Wu L."/>
            <person name="Ma J."/>
        </authorList>
    </citation>
    <scope>NUCLEOTIDE SEQUENCE [LARGE SCALE GENOMIC DNA]</scope>
    <source>
        <strain evidence="5">JCM 9377</strain>
    </source>
</reference>
<dbReference type="Pfam" id="PF00196">
    <property type="entry name" value="GerE"/>
    <property type="match status" value="1"/>
</dbReference>
<protein>
    <submittedName>
        <fullName evidence="4">LuxR family transcriptional regulator</fullName>
    </submittedName>
</protein>
<accession>A0ABP6QKQ0</accession>
<dbReference type="InterPro" id="IPR041664">
    <property type="entry name" value="AAA_16"/>
</dbReference>
<dbReference type="EMBL" id="BAAAUV010000035">
    <property type="protein sequence ID" value="GAA3238372.1"/>
    <property type="molecule type" value="Genomic_DNA"/>
</dbReference>
<dbReference type="Gene3D" id="1.10.10.10">
    <property type="entry name" value="Winged helix-like DNA-binding domain superfamily/Winged helix DNA-binding domain"/>
    <property type="match status" value="1"/>
</dbReference>
<dbReference type="InterPro" id="IPR016032">
    <property type="entry name" value="Sig_transdc_resp-reg_C-effctor"/>
</dbReference>
<keyword evidence="2" id="KW-0067">ATP-binding</keyword>
<dbReference type="SUPFAM" id="SSF46894">
    <property type="entry name" value="C-terminal effector domain of the bipartite response regulators"/>
    <property type="match status" value="1"/>
</dbReference>
<comment type="caution">
    <text evidence="4">The sequence shown here is derived from an EMBL/GenBank/DDBJ whole genome shotgun (WGS) entry which is preliminary data.</text>
</comment>
<dbReference type="Proteomes" id="UP001501237">
    <property type="component" value="Unassembled WGS sequence"/>
</dbReference>
<organism evidence="4 5">
    <name type="scientific">Actinocorallia longicatena</name>
    <dbReference type="NCBI Taxonomy" id="111803"/>
    <lineage>
        <taxon>Bacteria</taxon>
        <taxon>Bacillati</taxon>
        <taxon>Actinomycetota</taxon>
        <taxon>Actinomycetes</taxon>
        <taxon>Streptosporangiales</taxon>
        <taxon>Thermomonosporaceae</taxon>
        <taxon>Actinocorallia</taxon>
    </lineage>
</organism>
<evidence type="ECO:0000259" key="3">
    <source>
        <dbReference type="PROSITE" id="PS50043"/>
    </source>
</evidence>